<dbReference type="InterPro" id="IPR003599">
    <property type="entry name" value="Ig_sub"/>
</dbReference>
<dbReference type="SMART" id="SM00409">
    <property type="entry name" value="IG"/>
    <property type="match status" value="1"/>
</dbReference>
<evidence type="ECO:0000256" key="5">
    <source>
        <dbReference type="SAM" id="MobiDB-lite"/>
    </source>
</evidence>
<comment type="subcellular location">
    <subcellularLocation>
        <location evidence="1">Cytoplasm</location>
    </subcellularLocation>
</comment>
<feature type="region of interest" description="Disordered" evidence="5">
    <location>
        <begin position="413"/>
        <end position="433"/>
    </location>
</feature>
<keyword evidence="4" id="KW-1015">Disulfide bond</keyword>
<dbReference type="InterPro" id="IPR052385">
    <property type="entry name" value="Obscurin/Obscurin-like_Reg"/>
</dbReference>
<evidence type="ECO:0000259" key="6">
    <source>
        <dbReference type="PROSITE" id="PS50835"/>
    </source>
</evidence>
<keyword evidence="2" id="KW-0963">Cytoplasm</keyword>
<dbReference type="PROSITE" id="PS50835">
    <property type="entry name" value="IG_LIKE"/>
    <property type="match status" value="1"/>
</dbReference>
<feature type="compositionally biased region" description="Polar residues" evidence="5">
    <location>
        <begin position="251"/>
        <end position="273"/>
    </location>
</feature>
<dbReference type="InterPro" id="IPR013783">
    <property type="entry name" value="Ig-like_fold"/>
</dbReference>
<gene>
    <name evidence="7" type="ORF">NMOB1V02_LOCUS7438</name>
</gene>
<evidence type="ECO:0000313" key="7">
    <source>
        <dbReference type="EMBL" id="CAD7279771.1"/>
    </source>
</evidence>
<protein>
    <recommendedName>
        <fullName evidence="6">Ig-like domain-containing protein</fullName>
    </recommendedName>
</protein>
<evidence type="ECO:0000313" key="8">
    <source>
        <dbReference type="Proteomes" id="UP000678499"/>
    </source>
</evidence>
<name>A0A7R9BSM8_9CRUS</name>
<evidence type="ECO:0000256" key="3">
    <source>
        <dbReference type="ARBA" id="ARBA00022553"/>
    </source>
</evidence>
<evidence type="ECO:0000256" key="2">
    <source>
        <dbReference type="ARBA" id="ARBA00022490"/>
    </source>
</evidence>
<sequence length="968" mass="106778">MGLVDHGPFSVSPEPLEVDPTTLAIREHIENVVEKLINGQLDNAAVGRIFQDPLYDGLFLKYVGPLAESLADLGVAIQLALAGEPGDVPSSAHAGVQILIEELELECRRIPLFKYVGESLPDDFASQTYEEILAQAILNQVVLERQCALGLRSPSRTRDSQVQTDGELDSLDEGFFRADETILLALTTIVISALIYQVGLLLQAEDVVHSLVANWDSTHRTRVSANRLHRCVGRSFKRTTQKAVSTEDDGSSSVSTSNGCPRCSSSADTSTSEFLIEEKTEEVTVTVEDNDSDDSSSGVCKSGDDDWSSCGSKTSRGRSVRVPFPEYGLDIVEETSELGSDSDGTTYKCMNHESWEENWLFQRQRSMGKLWGDDNVSMLIPNPNSNAVPRIGDKDVDELSELSEHISIGSIDYSSTSSDEFESEHARDTKTKAADFGQKDSEYTEDYAAYVNRRPKFEESDDEHEKVGEVLELNVCVERQSNEAINPRVFRLNGRESRVISESHEATPAVEIRKEEGLFVQPTLRREPPEGLRVSLSPATLSLHAGKALKLRCCIEGAKPERVIWFHNGEPLIAGEQVKICCSRSGESSELHQLHIFNTGVQDAGTYSIVAVCAEGDGWRDAHVVVRSSARAHHPPKFTSALRGTFRAEKREVVLECQVDGYPEPEVVFQKLAASTGDVEVLSPEKFSIESTLYGEWSLRFDAASKLPPCGKFIAVCKNIYGEAISDTVVQFDSAGWHRNPVIEEIETIELEVSPQLVRLPGDGAASPDNKPVARKRRSPKRTIPAVQKNEEIVREDHDPLLAGSPPKPGTIAAREHEKWLHAAPIPNNPYSSEKLTERMTNKDSFGLLGSAESLLKVDENSDGPRKVNCGPKEIDSSRYKRDYYVPGEERSKRTWVLSPELRAAGNPVTSAASSSDEPDVSGVVAENIARLTLKRRQKTPPPRASPLLEETVQLPSVRDLSRKFSFK</sequence>
<dbReference type="PANTHER" id="PTHR35971:SF5">
    <property type="entry name" value="OBSCURIN LIKE CYTOSKELETAL ADAPTOR 1"/>
    <property type="match status" value="1"/>
</dbReference>
<accession>A0A7R9BSM8</accession>
<proteinExistence type="predicted"/>
<dbReference type="EMBL" id="OA883818">
    <property type="protein sequence ID" value="CAD7279771.1"/>
    <property type="molecule type" value="Genomic_DNA"/>
</dbReference>
<dbReference type="GO" id="GO:0005737">
    <property type="term" value="C:cytoplasm"/>
    <property type="evidence" value="ECO:0007669"/>
    <property type="project" value="UniProtKB-SubCell"/>
</dbReference>
<evidence type="ECO:0000256" key="1">
    <source>
        <dbReference type="ARBA" id="ARBA00004496"/>
    </source>
</evidence>
<feature type="region of interest" description="Disordered" evidence="5">
    <location>
        <begin position="242"/>
        <end position="318"/>
    </location>
</feature>
<dbReference type="AlphaFoldDB" id="A0A7R9BSM8"/>
<feature type="region of interest" description="Disordered" evidence="5">
    <location>
        <begin position="760"/>
        <end position="785"/>
    </location>
</feature>
<dbReference type="InterPro" id="IPR036179">
    <property type="entry name" value="Ig-like_dom_sf"/>
</dbReference>
<dbReference type="Proteomes" id="UP000678499">
    <property type="component" value="Unassembled WGS sequence"/>
</dbReference>
<keyword evidence="8" id="KW-1185">Reference proteome</keyword>
<dbReference type="Pfam" id="PF07679">
    <property type="entry name" value="I-set"/>
    <property type="match status" value="1"/>
</dbReference>
<feature type="domain" description="Ig-like" evidence="6">
    <location>
        <begin position="522"/>
        <end position="608"/>
    </location>
</feature>
<evidence type="ECO:0000256" key="4">
    <source>
        <dbReference type="ARBA" id="ARBA00023157"/>
    </source>
</evidence>
<organism evidence="7">
    <name type="scientific">Notodromas monacha</name>
    <dbReference type="NCBI Taxonomy" id="399045"/>
    <lineage>
        <taxon>Eukaryota</taxon>
        <taxon>Metazoa</taxon>
        <taxon>Ecdysozoa</taxon>
        <taxon>Arthropoda</taxon>
        <taxon>Crustacea</taxon>
        <taxon>Oligostraca</taxon>
        <taxon>Ostracoda</taxon>
        <taxon>Podocopa</taxon>
        <taxon>Podocopida</taxon>
        <taxon>Cypridocopina</taxon>
        <taxon>Cypridoidea</taxon>
        <taxon>Cyprididae</taxon>
        <taxon>Notodromas</taxon>
    </lineage>
</organism>
<dbReference type="EMBL" id="CAJPEX010001781">
    <property type="protein sequence ID" value="CAG0919923.1"/>
    <property type="molecule type" value="Genomic_DNA"/>
</dbReference>
<feature type="compositionally biased region" description="Basic and acidic residues" evidence="5">
    <location>
        <begin position="423"/>
        <end position="433"/>
    </location>
</feature>
<dbReference type="SUPFAM" id="SSF48726">
    <property type="entry name" value="Immunoglobulin"/>
    <property type="match status" value="2"/>
</dbReference>
<dbReference type="InterPro" id="IPR007110">
    <property type="entry name" value="Ig-like_dom"/>
</dbReference>
<dbReference type="OrthoDB" id="6375874at2759"/>
<dbReference type="InterPro" id="IPR013098">
    <property type="entry name" value="Ig_I-set"/>
</dbReference>
<dbReference type="Gene3D" id="2.60.40.10">
    <property type="entry name" value="Immunoglobulins"/>
    <property type="match status" value="2"/>
</dbReference>
<dbReference type="PANTHER" id="PTHR35971">
    <property type="entry name" value="SI:DKEY-31G6.6"/>
    <property type="match status" value="1"/>
</dbReference>
<keyword evidence="3" id="KW-0597">Phosphoprotein</keyword>
<reference evidence="7" key="1">
    <citation type="submission" date="2020-11" db="EMBL/GenBank/DDBJ databases">
        <authorList>
            <person name="Tran Van P."/>
        </authorList>
    </citation>
    <scope>NUCLEOTIDE SEQUENCE</scope>
</reference>